<protein>
    <submittedName>
        <fullName evidence="2">Uncharacterized protein</fullName>
    </submittedName>
</protein>
<feature type="region of interest" description="Disordered" evidence="1">
    <location>
        <begin position="101"/>
        <end position="122"/>
    </location>
</feature>
<dbReference type="Proteomes" id="UP000703269">
    <property type="component" value="Unassembled WGS sequence"/>
</dbReference>
<evidence type="ECO:0000313" key="2">
    <source>
        <dbReference type="EMBL" id="GJE95090.1"/>
    </source>
</evidence>
<organism evidence="2 3">
    <name type="scientific">Phanerochaete sordida</name>
    <dbReference type="NCBI Taxonomy" id="48140"/>
    <lineage>
        <taxon>Eukaryota</taxon>
        <taxon>Fungi</taxon>
        <taxon>Dikarya</taxon>
        <taxon>Basidiomycota</taxon>
        <taxon>Agaricomycotina</taxon>
        <taxon>Agaricomycetes</taxon>
        <taxon>Polyporales</taxon>
        <taxon>Phanerochaetaceae</taxon>
        <taxon>Phanerochaete</taxon>
    </lineage>
</organism>
<proteinExistence type="predicted"/>
<reference evidence="2 3" key="1">
    <citation type="submission" date="2021-08" db="EMBL/GenBank/DDBJ databases">
        <title>Draft Genome Sequence of Phanerochaete sordida strain YK-624.</title>
        <authorList>
            <person name="Mori T."/>
            <person name="Dohra H."/>
            <person name="Suzuki T."/>
            <person name="Kawagishi H."/>
            <person name="Hirai H."/>
        </authorList>
    </citation>
    <scope>NUCLEOTIDE SEQUENCE [LARGE SCALE GENOMIC DNA]</scope>
    <source>
        <strain evidence="2 3">YK-624</strain>
    </source>
</reference>
<comment type="caution">
    <text evidence="2">The sequence shown here is derived from an EMBL/GenBank/DDBJ whole genome shotgun (WGS) entry which is preliminary data.</text>
</comment>
<feature type="region of interest" description="Disordered" evidence="1">
    <location>
        <begin position="1"/>
        <end position="34"/>
    </location>
</feature>
<accession>A0A9P3GHH2</accession>
<name>A0A9P3GHH2_9APHY</name>
<dbReference type="EMBL" id="BPQB01000045">
    <property type="protein sequence ID" value="GJE95090.1"/>
    <property type="molecule type" value="Genomic_DNA"/>
</dbReference>
<sequence>MSPGQEQAQKVKPKARRGRKGGRQLLENPPWERPQYQELYEKIGHNYNLDPAPEHSKCERCIERRWPCKLVRTESGNKRRLRCLACKLEKRGCSITIASGPRPSASAKNLKHGGRDLDSGSDSEMDELAVEKELEEYGFALQDGPHWPPSYTPWQLRRDNFHLPLTGTVGPSESGASQCAHETLDIARSARSPLVIFRTAWGSSQSPDMWAWRVQHATEILRTRGCPQVYPAFSAPLSLTSESCFRFTLI</sequence>
<evidence type="ECO:0000256" key="1">
    <source>
        <dbReference type="SAM" id="MobiDB-lite"/>
    </source>
</evidence>
<keyword evidence="3" id="KW-1185">Reference proteome</keyword>
<dbReference type="AlphaFoldDB" id="A0A9P3GHH2"/>
<evidence type="ECO:0000313" key="3">
    <source>
        <dbReference type="Proteomes" id="UP000703269"/>
    </source>
</evidence>
<gene>
    <name evidence="2" type="ORF">PsYK624_112700</name>
</gene>
<feature type="compositionally biased region" description="Basic residues" evidence="1">
    <location>
        <begin position="11"/>
        <end position="22"/>
    </location>
</feature>